<protein>
    <submittedName>
        <fullName evidence="4">GNAT family N-acetyltransferase</fullName>
    </submittedName>
</protein>
<feature type="domain" description="N-acetyltransferase" evidence="3">
    <location>
        <begin position="5"/>
        <end position="158"/>
    </location>
</feature>
<name>A0A4D7C8K1_9SPHN</name>
<sequence length="158" mass="17314">MSDAVALCVATPDRLPAIAALMMRSFDPAFGEAWPQADLESAMDWPGALLLSALDRGDPDAPLGFVLTRTILDETEILLIAVAPEARRRGIGRRLLEAVIARAKQAGISLFLEVRADNSAALEMYRALNFKPVGVRRGYYKGADGIQRDSYTLRCNHR</sequence>
<evidence type="ECO:0000259" key="3">
    <source>
        <dbReference type="PROSITE" id="PS51186"/>
    </source>
</evidence>
<dbReference type="Gene3D" id="3.40.630.30">
    <property type="match status" value="1"/>
</dbReference>
<dbReference type="PANTHER" id="PTHR43877:SF2">
    <property type="entry name" value="AMINOALKYLPHOSPHONATE N-ACETYLTRANSFERASE-RELATED"/>
    <property type="match status" value="1"/>
</dbReference>
<dbReference type="EMBL" id="CP039704">
    <property type="protein sequence ID" value="QCI78977.1"/>
    <property type="molecule type" value="Genomic_DNA"/>
</dbReference>
<dbReference type="InterPro" id="IPR050832">
    <property type="entry name" value="Bact_Acetyltransf"/>
</dbReference>
<gene>
    <name evidence="4" type="ORF">E6W36_03400</name>
</gene>
<keyword evidence="5" id="KW-1185">Reference proteome</keyword>
<evidence type="ECO:0000256" key="2">
    <source>
        <dbReference type="ARBA" id="ARBA00023315"/>
    </source>
</evidence>
<organism evidence="4 5">
    <name type="scientific">Hankyongella ginsenosidimutans</name>
    <dbReference type="NCBI Taxonomy" id="1763828"/>
    <lineage>
        <taxon>Bacteria</taxon>
        <taxon>Pseudomonadati</taxon>
        <taxon>Pseudomonadota</taxon>
        <taxon>Alphaproteobacteria</taxon>
        <taxon>Sphingomonadales</taxon>
        <taxon>Sphingomonadaceae</taxon>
        <taxon>Hankyongella</taxon>
    </lineage>
</organism>
<evidence type="ECO:0000256" key="1">
    <source>
        <dbReference type="ARBA" id="ARBA00022679"/>
    </source>
</evidence>
<dbReference type="GO" id="GO:0016747">
    <property type="term" value="F:acyltransferase activity, transferring groups other than amino-acyl groups"/>
    <property type="evidence" value="ECO:0007669"/>
    <property type="project" value="InterPro"/>
</dbReference>
<dbReference type="SUPFAM" id="SSF55729">
    <property type="entry name" value="Acyl-CoA N-acyltransferases (Nat)"/>
    <property type="match status" value="1"/>
</dbReference>
<dbReference type="KEGG" id="hgn:E6W36_03400"/>
<evidence type="ECO:0000313" key="5">
    <source>
        <dbReference type="Proteomes" id="UP000298714"/>
    </source>
</evidence>
<dbReference type="RefSeq" id="WP_222873774.1">
    <property type="nucleotide sequence ID" value="NZ_CP039704.1"/>
</dbReference>
<evidence type="ECO:0000313" key="4">
    <source>
        <dbReference type="EMBL" id="QCI78977.1"/>
    </source>
</evidence>
<dbReference type="AlphaFoldDB" id="A0A4D7C8K1"/>
<dbReference type="Pfam" id="PF00583">
    <property type="entry name" value="Acetyltransf_1"/>
    <property type="match status" value="1"/>
</dbReference>
<dbReference type="InterPro" id="IPR000182">
    <property type="entry name" value="GNAT_dom"/>
</dbReference>
<dbReference type="Proteomes" id="UP000298714">
    <property type="component" value="Chromosome"/>
</dbReference>
<accession>A0A4D7C8K1</accession>
<keyword evidence="2" id="KW-0012">Acyltransferase</keyword>
<reference evidence="5" key="1">
    <citation type="submission" date="2019-04" db="EMBL/GenBank/DDBJ databases">
        <title>Complete genome sequence of Sphingomonas sp. W1-2-3.</title>
        <authorList>
            <person name="Im W.T."/>
        </authorList>
    </citation>
    <scope>NUCLEOTIDE SEQUENCE [LARGE SCALE GENOMIC DNA]</scope>
    <source>
        <strain evidence="5">W1-2-3</strain>
    </source>
</reference>
<dbReference type="PROSITE" id="PS51186">
    <property type="entry name" value="GNAT"/>
    <property type="match status" value="1"/>
</dbReference>
<proteinExistence type="predicted"/>
<dbReference type="InterPro" id="IPR016181">
    <property type="entry name" value="Acyl_CoA_acyltransferase"/>
</dbReference>
<keyword evidence="1 4" id="KW-0808">Transferase</keyword>
<dbReference type="PANTHER" id="PTHR43877">
    <property type="entry name" value="AMINOALKYLPHOSPHONATE N-ACETYLTRANSFERASE-RELATED-RELATED"/>
    <property type="match status" value="1"/>
</dbReference>